<dbReference type="InterPro" id="IPR001895">
    <property type="entry name" value="RASGEF_cat_dom"/>
</dbReference>
<evidence type="ECO:0000256" key="1">
    <source>
        <dbReference type="ARBA" id="ARBA00010829"/>
    </source>
</evidence>
<comment type="similarity">
    <text evidence="1">Belongs to the RAPGEF2 family.</text>
</comment>
<dbReference type="InterPro" id="IPR000159">
    <property type="entry name" value="RA_dom"/>
</dbReference>
<feature type="compositionally biased region" description="Gly residues" evidence="4">
    <location>
        <begin position="289"/>
        <end position="318"/>
    </location>
</feature>
<dbReference type="Gene3D" id="2.60.120.10">
    <property type="entry name" value="Jelly Rolls"/>
    <property type="match status" value="1"/>
</dbReference>
<gene>
    <name evidence="10" type="ORF">Pmani_039962</name>
</gene>
<evidence type="ECO:0008006" key="12">
    <source>
        <dbReference type="Google" id="ProtNLM"/>
    </source>
</evidence>
<dbReference type="InterPro" id="IPR036388">
    <property type="entry name" value="WH-like_DNA-bd_sf"/>
</dbReference>
<feature type="compositionally biased region" description="Basic residues" evidence="4">
    <location>
        <begin position="319"/>
        <end position="328"/>
    </location>
</feature>
<evidence type="ECO:0000259" key="6">
    <source>
        <dbReference type="PROSITE" id="PS50042"/>
    </source>
</evidence>
<feature type="compositionally biased region" description="Polar residues" evidence="4">
    <location>
        <begin position="177"/>
        <end position="191"/>
    </location>
</feature>
<evidence type="ECO:0000256" key="4">
    <source>
        <dbReference type="SAM" id="MobiDB-lite"/>
    </source>
</evidence>
<feature type="domain" description="Cyclic nucleotide-binding" evidence="6">
    <location>
        <begin position="514"/>
        <end position="615"/>
    </location>
</feature>
<dbReference type="InterPro" id="IPR018490">
    <property type="entry name" value="cNMP-bd_dom_sf"/>
</dbReference>
<dbReference type="PROSITE" id="PS50212">
    <property type="entry name" value="RASGEF_NTER"/>
    <property type="match status" value="1"/>
</dbReference>
<dbReference type="PANTHER" id="PTHR23113">
    <property type="entry name" value="GUANINE NUCLEOTIDE EXCHANGE FACTOR"/>
    <property type="match status" value="1"/>
</dbReference>
<dbReference type="PROSITE" id="PS50009">
    <property type="entry name" value="RASGEF_CAT"/>
    <property type="match status" value="1"/>
</dbReference>
<feature type="compositionally biased region" description="Acidic residues" evidence="4">
    <location>
        <begin position="232"/>
        <end position="243"/>
    </location>
</feature>
<feature type="compositionally biased region" description="Acidic residues" evidence="4">
    <location>
        <begin position="255"/>
        <end position="273"/>
    </location>
</feature>
<keyword evidence="11" id="KW-1185">Reference proteome</keyword>
<organism evidence="10 11">
    <name type="scientific">Petrolisthes manimaculis</name>
    <dbReference type="NCBI Taxonomy" id="1843537"/>
    <lineage>
        <taxon>Eukaryota</taxon>
        <taxon>Metazoa</taxon>
        <taxon>Ecdysozoa</taxon>
        <taxon>Arthropoda</taxon>
        <taxon>Crustacea</taxon>
        <taxon>Multicrustacea</taxon>
        <taxon>Malacostraca</taxon>
        <taxon>Eumalacostraca</taxon>
        <taxon>Eucarida</taxon>
        <taxon>Decapoda</taxon>
        <taxon>Pleocyemata</taxon>
        <taxon>Anomura</taxon>
        <taxon>Galatheoidea</taxon>
        <taxon>Porcellanidae</taxon>
        <taxon>Petrolisthes</taxon>
    </lineage>
</organism>
<feature type="domain" description="Ras-associating" evidence="8">
    <location>
        <begin position="868"/>
        <end position="948"/>
    </location>
</feature>
<sequence>MATLMSSMLSLLQEKLSDLEQKNKEFMQDVLYSSSRKEASGSGVEEGRGLWRRVGSRRRRSTNAPRELPREPTPREQQQQQERRRASTVSPTRASSSSPVRSPQTQYHQQQRSSSISLPRTSTTLPKAINAARGSSTVPSSPHKASVTGIEPNLADNAAKNKSDSLSRDSSSMTSTPRGTPTKSSPIQGTPSREMARRPSLTRAASFDSPSVSPRRSSLRSAVLRLRCESQDTAEEDEGEDECVPAVPTFRGIEREDEDEDDDEEEEDEDDGNEDNRSESKGSDHVVNGDGGGGGGGSKSGGGGGGGGGSGSGVGGGKSWRRGGRKSRTKVEQQRSQELDSPSNAAVPIVEAPSERVSEAAWVLRSLLLVRAPHLLKDRRHHGLQQPRCGVGAELTEWLLSLSSTVHSRSQAASMWQALLEEGAIYHVTGEQPFRDKYLFYRFLTDASAVPGVTPSAPSQCERRDADERLTPILAFLQQRAPDAMLRMILRRPSHERTIEDQELIYEELLHLKALSHLSNSVKRELASIIKFESHANEGTTLFQQGTEGKSWYIILKGSVNVAIHGKGVVNTLHEGDDFGKLALVNDAPRAATIILREDNCHFLRVDKGDFNRIMRDVEANTVRLKEHGQDVLVLEKISSNAHSHSHYKYTVMSGTPQKMLEHLLETRLDGRRGSAGAEMANLPLRRCDIATTDLFLDDFLFTHIVFMPYPHLTQELLRHYRMDSQSNSQDQEFVVACKRRVIHFVHRWVMTIKSPVFNNTASNQFLQTLQEEVAKDVEVYGVALRDEATLMLSVAEALERYERDCSTAGISKWKLPTSGRPISLFGVPATEDSVHTHRAMRAIDDSKGQPGMCSEVSSQSHNPLMCSSVIFRVYCADHTYCTLRFSLQTTSDIIKRSAADKLGLRQENMLLVELKSSGEVLPLREKEVCPPTGLSLNGRLFISNKDHLDALMPLPEQEGPTEGTINQLEMYSTRELAYHITMRDWDLFGAIHEYEFLYQVFGRDHFGEVMCNLDVFLRRFNEIQYWVVSEICLTNTLSKRAQLLRKFIKLAAYCREQQNLNAFFAIVIGLSNVAISRLTQTWERLSSRFRKMYTEFEILIDPSKNHRSYRMYVAKLQPPILPFTPLLMKDMTFTHEGNRTSLDGLINFEKMHMLAQTLRTIRYCRSRPLGLEVPQVPKNETEIREYVRNLQVVDNQRRLLALSQRLEPKRP</sequence>
<dbReference type="InterPro" id="IPR014710">
    <property type="entry name" value="RmlC-like_jellyroll"/>
</dbReference>
<dbReference type="SMART" id="SM00100">
    <property type="entry name" value="cNMP"/>
    <property type="match status" value="1"/>
</dbReference>
<name>A0AAE1TJ26_9EUCA</name>
<dbReference type="SUPFAM" id="SSF46785">
    <property type="entry name" value="Winged helix' DNA-binding domain"/>
    <property type="match status" value="1"/>
</dbReference>
<dbReference type="FunFam" id="1.10.840.10:FF:000002">
    <property type="entry name" value="Rap guanine nucleotide exchange factor 4"/>
    <property type="match status" value="1"/>
</dbReference>
<dbReference type="InterPro" id="IPR036964">
    <property type="entry name" value="RASGEF_cat_dom_sf"/>
</dbReference>
<feature type="domain" description="Ras-GEF" evidence="5">
    <location>
        <begin position="973"/>
        <end position="1210"/>
    </location>
</feature>
<feature type="compositionally biased region" description="Low complexity" evidence="4">
    <location>
        <begin position="209"/>
        <end position="225"/>
    </location>
</feature>
<evidence type="ECO:0000313" key="10">
    <source>
        <dbReference type="EMBL" id="KAK4286956.1"/>
    </source>
</evidence>
<dbReference type="Proteomes" id="UP001292094">
    <property type="component" value="Unassembled WGS sequence"/>
</dbReference>
<feature type="compositionally biased region" description="Basic and acidic residues" evidence="4">
    <location>
        <begin position="35"/>
        <end position="49"/>
    </location>
</feature>
<feature type="region of interest" description="Disordered" evidence="4">
    <location>
        <begin position="32"/>
        <end position="347"/>
    </location>
</feature>
<dbReference type="InterPro" id="IPR000595">
    <property type="entry name" value="cNMP-bd_dom"/>
</dbReference>
<dbReference type="SUPFAM" id="SSF51206">
    <property type="entry name" value="cAMP-binding domain-like"/>
    <property type="match status" value="1"/>
</dbReference>
<dbReference type="InterPro" id="IPR023578">
    <property type="entry name" value="Ras_GEF_dom_sf"/>
</dbReference>
<evidence type="ECO:0000259" key="8">
    <source>
        <dbReference type="PROSITE" id="PS50200"/>
    </source>
</evidence>
<feature type="domain" description="DEP" evidence="7">
    <location>
        <begin position="376"/>
        <end position="445"/>
    </location>
</feature>
<dbReference type="SMART" id="SM00049">
    <property type="entry name" value="DEP"/>
    <property type="match status" value="1"/>
</dbReference>
<evidence type="ECO:0000256" key="2">
    <source>
        <dbReference type="ARBA" id="ARBA00022658"/>
    </source>
</evidence>
<dbReference type="PROSITE" id="PS50186">
    <property type="entry name" value="DEP"/>
    <property type="match status" value="1"/>
</dbReference>
<dbReference type="SUPFAM" id="SSF48366">
    <property type="entry name" value="Ras GEF"/>
    <property type="match status" value="1"/>
</dbReference>
<comment type="caution">
    <text evidence="10">The sequence shown here is derived from an EMBL/GenBank/DDBJ whole genome shotgun (WGS) entry which is preliminary data.</text>
</comment>
<evidence type="ECO:0000259" key="7">
    <source>
        <dbReference type="PROSITE" id="PS50186"/>
    </source>
</evidence>
<dbReference type="CDD" id="cd00038">
    <property type="entry name" value="CAP_ED"/>
    <property type="match status" value="1"/>
</dbReference>
<feature type="domain" description="N-terminal Ras-GEF" evidence="9">
    <location>
        <begin position="648"/>
        <end position="800"/>
    </location>
</feature>
<dbReference type="GO" id="GO:0005085">
    <property type="term" value="F:guanyl-nucleotide exchange factor activity"/>
    <property type="evidence" value="ECO:0007669"/>
    <property type="project" value="UniProtKB-KW"/>
</dbReference>
<evidence type="ECO:0000256" key="3">
    <source>
        <dbReference type="PROSITE-ProRule" id="PRU00168"/>
    </source>
</evidence>
<dbReference type="PRINTS" id="PR00103">
    <property type="entry name" value="CAMPKINASE"/>
</dbReference>
<dbReference type="Gene3D" id="1.10.840.10">
    <property type="entry name" value="Ras guanine-nucleotide exchange factors catalytic domain"/>
    <property type="match status" value="1"/>
</dbReference>
<protein>
    <recommendedName>
        <fullName evidence="12">Rap guanine nucleotide exchange factor 4</fullName>
    </recommendedName>
</protein>
<dbReference type="SUPFAM" id="SSF54236">
    <property type="entry name" value="Ubiquitin-like"/>
    <property type="match status" value="1"/>
</dbReference>
<dbReference type="Pfam" id="PF00617">
    <property type="entry name" value="RasGEF"/>
    <property type="match status" value="1"/>
</dbReference>
<dbReference type="Gene3D" id="1.10.10.10">
    <property type="entry name" value="Winged helix-like DNA-binding domain superfamily/Winged helix DNA-binding domain"/>
    <property type="match status" value="1"/>
</dbReference>
<dbReference type="PROSITE" id="PS50200">
    <property type="entry name" value="RA"/>
    <property type="match status" value="1"/>
</dbReference>
<evidence type="ECO:0000259" key="9">
    <source>
        <dbReference type="PROSITE" id="PS50212"/>
    </source>
</evidence>
<keyword evidence="2 3" id="KW-0344">Guanine-nucleotide releasing factor</keyword>
<dbReference type="InterPro" id="IPR000591">
    <property type="entry name" value="DEP_dom"/>
</dbReference>
<dbReference type="GO" id="GO:0005886">
    <property type="term" value="C:plasma membrane"/>
    <property type="evidence" value="ECO:0007669"/>
    <property type="project" value="TreeGrafter"/>
</dbReference>
<dbReference type="PANTHER" id="PTHR23113:SF327">
    <property type="entry name" value="EXCHANGE PROTEIN DIRECTLY ACTIVATED BY CAMP, ISOFORM E"/>
    <property type="match status" value="1"/>
</dbReference>
<accession>A0AAE1TJ26</accession>
<reference evidence="10" key="1">
    <citation type="submission" date="2023-11" db="EMBL/GenBank/DDBJ databases">
        <title>Genome assemblies of two species of porcelain crab, Petrolisthes cinctipes and Petrolisthes manimaculis (Anomura: Porcellanidae).</title>
        <authorList>
            <person name="Angst P."/>
        </authorList>
    </citation>
    <scope>NUCLEOTIDE SEQUENCE</scope>
    <source>
        <strain evidence="10">PB745_02</strain>
        <tissue evidence="10">Gill</tissue>
    </source>
</reference>
<dbReference type="Pfam" id="PF00027">
    <property type="entry name" value="cNMP_binding"/>
    <property type="match status" value="1"/>
</dbReference>
<feature type="compositionally biased region" description="Basic and acidic residues" evidence="4">
    <location>
        <begin position="329"/>
        <end position="338"/>
    </location>
</feature>
<dbReference type="SMART" id="SM00229">
    <property type="entry name" value="RasGEFN"/>
    <property type="match status" value="1"/>
</dbReference>
<feature type="compositionally biased region" description="Polar residues" evidence="4">
    <location>
        <begin position="103"/>
        <end position="125"/>
    </location>
</feature>
<dbReference type="CDD" id="cd00155">
    <property type="entry name" value="RasGEF"/>
    <property type="match status" value="1"/>
</dbReference>
<dbReference type="Gene3D" id="3.10.20.90">
    <property type="entry name" value="Phosphatidylinositol 3-kinase Catalytic Subunit, Chain A, domain 1"/>
    <property type="match status" value="1"/>
</dbReference>
<dbReference type="AlphaFoldDB" id="A0AAE1TJ26"/>
<dbReference type="Pfam" id="PF00610">
    <property type="entry name" value="DEP"/>
    <property type="match status" value="1"/>
</dbReference>
<feature type="compositionally biased region" description="Basic and acidic residues" evidence="4">
    <location>
        <begin position="274"/>
        <end position="284"/>
    </location>
</feature>
<dbReference type="InterPro" id="IPR036390">
    <property type="entry name" value="WH_DNA-bd_sf"/>
</dbReference>
<dbReference type="InterPro" id="IPR000651">
    <property type="entry name" value="Ras-like_Gua-exchang_fac_N"/>
</dbReference>
<evidence type="ECO:0000313" key="11">
    <source>
        <dbReference type="Proteomes" id="UP001292094"/>
    </source>
</evidence>
<feature type="compositionally biased region" description="Basic residues" evidence="4">
    <location>
        <begin position="50"/>
        <end position="61"/>
    </location>
</feature>
<evidence type="ECO:0000259" key="5">
    <source>
        <dbReference type="PROSITE" id="PS50009"/>
    </source>
</evidence>
<dbReference type="SMART" id="SM00147">
    <property type="entry name" value="RasGEF"/>
    <property type="match status" value="1"/>
</dbReference>
<dbReference type="EMBL" id="JAWZYT010007202">
    <property type="protein sequence ID" value="KAK4286956.1"/>
    <property type="molecule type" value="Genomic_DNA"/>
</dbReference>
<feature type="compositionally biased region" description="Low complexity" evidence="4">
    <location>
        <begin position="87"/>
        <end position="102"/>
    </location>
</feature>
<dbReference type="InterPro" id="IPR008937">
    <property type="entry name" value="Ras-like_GEF"/>
</dbReference>
<dbReference type="Gene3D" id="1.20.870.10">
    <property type="entry name" value="Son of sevenless (SoS) protein Chain: S domain 1"/>
    <property type="match status" value="1"/>
</dbReference>
<proteinExistence type="inferred from homology"/>
<dbReference type="InterPro" id="IPR029071">
    <property type="entry name" value="Ubiquitin-like_domsf"/>
</dbReference>
<dbReference type="GO" id="GO:0007265">
    <property type="term" value="P:Ras protein signal transduction"/>
    <property type="evidence" value="ECO:0007669"/>
    <property type="project" value="TreeGrafter"/>
</dbReference>
<dbReference type="PROSITE" id="PS50042">
    <property type="entry name" value="CNMP_BINDING_3"/>
    <property type="match status" value="1"/>
</dbReference>